<evidence type="ECO:0000313" key="2">
    <source>
        <dbReference type="EMBL" id="QHT34021.1"/>
    </source>
</evidence>
<organism evidence="2">
    <name type="scientific">viral metagenome</name>
    <dbReference type="NCBI Taxonomy" id="1070528"/>
    <lineage>
        <taxon>unclassified sequences</taxon>
        <taxon>metagenomes</taxon>
        <taxon>organismal metagenomes</taxon>
    </lineage>
</organism>
<proteinExistence type="predicted"/>
<reference evidence="2" key="1">
    <citation type="journal article" date="2020" name="Nature">
        <title>Giant virus diversity and host interactions through global metagenomics.</title>
        <authorList>
            <person name="Schulz F."/>
            <person name="Roux S."/>
            <person name="Paez-Espino D."/>
            <person name="Jungbluth S."/>
            <person name="Walsh D.A."/>
            <person name="Denef V.J."/>
            <person name="McMahon K.D."/>
            <person name="Konstantinidis K.T."/>
            <person name="Eloe-Fadrosh E.A."/>
            <person name="Kyrpides N.C."/>
            <person name="Woyke T."/>
        </authorList>
    </citation>
    <scope>NUCLEOTIDE SEQUENCE</scope>
    <source>
        <strain evidence="2">GVMAG-M-3300009161-52</strain>
    </source>
</reference>
<sequence length="914" mass="106447">MGKRGSGTGSNVSSKTKQIINRLRLKAQENHEKNELSVGDKSTDKKSKHVVIDPCMISSTMNKDHDVVMRISDFTNMVFNGKTGFIKNITYDNGLTLVVSAVPECIKWLHVKNIILKSTTEIGTLLAISVKENKDDDYPGGVSFMILEKVNAMSVLSIRVLVNLKIDDTYVKRDELKDIIFANMDSFWVILNQKDGFRIVYYYKDEFRNDGDSFVVDGNGIRNEKPIEYINDNITINDEYTFICSMWSTHDISPPIAYIVVHDKEKNVILLEYIINNYQTINPQIELYNINTTLYGKGKYLSFCSNYNVSMFSVLLELPNEDRCFYTGIIHMATPDKDRRTSLSVDFTEATDIPKELSLLQINYMIYNIMQKTETSILLELKEYNDKAVEQKRKYIAAKELELKEQEANAIREALIAEEAKEKAIEADKETAREAAKAAKEAAIEKARLEKHAIVASKLHKEIQEKEELRKNEEAIRLKEEEIRLKEEEKRIKHEKRLEAQRLVAEKLEKEYRENQKKKEEKEEKEKEEKEKKQLDDENRQKIMKQKQIDFEIFKLKKLEEKKIKDEARMIVAAKFIEEARIRSEEAKRTEETKRIEETNLIITDIIDDLINKIVYVETEKTVATEVATEVSPEQYTDVIVQVVDTVVDNVVDGYIYSSEHIFLEQSKESLYFEFISIMYSLNPTIASILVHCTTDQQYCETLFINRYEVLKAIDILVVKHKYILNLKSIVETHRQTLFNGTNTYNSNDIVGIYGSYLSIIYSLILKEIGYQYDPFMKNSQALLKVDCDTMTIKILDDNCTYNQKNGGEYIEEFYRDQSITIGYHTDDKPIQHTKVRTSSLHTLRKYSLDLNYTAAMILYEENKMPHVLRHSDFTEFLFGAQPIQLIYGKDQSNLYNYDVTMKRLQKAKKMWEY</sequence>
<dbReference type="EMBL" id="MN738983">
    <property type="protein sequence ID" value="QHT34021.1"/>
    <property type="molecule type" value="Genomic_DNA"/>
</dbReference>
<name>A0A6C0EZA8_9ZZZZ</name>
<feature type="region of interest" description="Disordered" evidence="1">
    <location>
        <begin position="513"/>
        <end position="539"/>
    </location>
</feature>
<dbReference type="AlphaFoldDB" id="A0A6C0EZA8"/>
<evidence type="ECO:0000256" key="1">
    <source>
        <dbReference type="SAM" id="MobiDB-lite"/>
    </source>
</evidence>
<protein>
    <submittedName>
        <fullName evidence="2">Uncharacterized protein</fullName>
    </submittedName>
</protein>
<accession>A0A6C0EZA8</accession>